<dbReference type="EMBL" id="FNHI01000013">
    <property type="protein sequence ID" value="SDM80294.1"/>
    <property type="molecule type" value="Genomic_DNA"/>
</dbReference>
<organism evidence="1 2">
    <name type="scientific">Streptomyces wuyuanensis</name>
    <dbReference type="NCBI Taxonomy" id="1196353"/>
    <lineage>
        <taxon>Bacteria</taxon>
        <taxon>Bacillati</taxon>
        <taxon>Actinomycetota</taxon>
        <taxon>Actinomycetes</taxon>
        <taxon>Kitasatosporales</taxon>
        <taxon>Streptomycetaceae</taxon>
        <taxon>Streptomyces</taxon>
    </lineage>
</organism>
<evidence type="ECO:0000313" key="1">
    <source>
        <dbReference type="EMBL" id="SDM80294.1"/>
    </source>
</evidence>
<dbReference type="SUPFAM" id="SSF55961">
    <property type="entry name" value="Bet v1-like"/>
    <property type="match status" value="1"/>
</dbReference>
<name>A0A1G9W6V4_9ACTN</name>
<gene>
    <name evidence="1" type="ORF">SAMN05444921_113178</name>
</gene>
<evidence type="ECO:0000313" key="2">
    <source>
        <dbReference type="Proteomes" id="UP000199063"/>
    </source>
</evidence>
<protein>
    <recommendedName>
        <fullName evidence="3">Activator of Hsp90 ATPase homolog 1-like protein</fullName>
    </recommendedName>
</protein>
<dbReference type="AlphaFoldDB" id="A0A1G9W6V4"/>
<dbReference type="GeneID" id="40831356"/>
<dbReference type="Gene3D" id="3.30.530.20">
    <property type="match status" value="1"/>
</dbReference>
<dbReference type="OrthoDB" id="3837807at2"/>
<dbReference type="InterPro" id="IPR023393">
    <property type="entry name" value="START-like_dom_sf"/>
</dbReference>
<accession>A0A1G9W6V4</accession>
<evidence type="ECO:0008006" key="3">
    <source>
        <dbReference type="Google" id="ProtNLM"/>
    </source>
</evidence>
<reference evidence="2" key="1">
    <citation type="submission" date="2016-10" db="EMBL/GenBank/DDBJ databases">
        <authorList>
            <person name="Varghese N."/>
            <person name="Submissions S."/>
        </authorList>
    </citation>
    <scope>NUCLEOTIDE SEQUENCE [LARGE SCALE GENOMIC DNA]</scope>
    <source>
        <strain evidence="2">CGMCC 4.7042</strain>
    </source>
</reference>
<dbReference type="Proteomes" id="UP000199063">
    <property type="component" value="Unassembled WGS sequence"/>
</dbReference>
<dbReference type="STRING" id="1196353.SAMN05444921_113178"/>
<sequence length="187" mass="20155">MSTSGRKITEKLSGQALREATGKDWDGWFALLDAWGATGHGHTAIARHLVDAHGVPGWYAQSITVGYEQERGLRAVGQGSGGDWQASGSKTVDVPAHLVTPWFADDTLRARWLPDGGFTLRTHRPGKSVTADWDGGASRISVHLTAKGEGKTQIGLGHTKLPDADAVAAYKAFWKERLADLKEQLES</sequence>
<proteinExistence type="predicted"/>
<dbReference type="RefSeq" id="WP_093656825.1">
    <property type="nucleotide sequence ID" value="NZ_FNHI01000013.1"/>
</dbReference>
<keyword evidence="2" id="KW-1185">Reference proteome</keyword>